<dbReference type="InterPro" id="IPR027417">
    <property type="entry name" value="P-loop_NTPase"/>
</dbReference>
<dbReference type="InterPro" id="IPR004843">
    <property type="entry name" value="Calcineurin-like_PHP"/>
</dbReference>
<comment type="catalytic activity">
    <reaction evidence="10">
        <text>O-phospho-L-seryl-[protein] + H2O = L-seryl-[protein] + phosphate</text>
        <dbReference type="Rhea" id="RHEA:20629"/>
        <dbReference type="Rhea" id="RHEA-COMP:9863"/>
        <dbReference type="Rhea" id="RHEA-COMP:11604"/>
        <dbReference type="ChEBI" id="CHEBI:15377"/>
        <dbReference type="ChEBI" id="CHEBI:29999"/>
        <dbReference type="ChEBI" id="CHEBI:43474"/>
        <dbReference type="ChEBI" id="CHEBI:83421"/>
        <dbReference type="EC" id="3.1.3.16"/>
    </reaction>
    <physiologicalReaction direction="left-to-right" evidence="10">
        <dbReference type="Rhea" id="RHEA:20630"/>
    </physiologicalReaction>
</comment>
<dbReference type="SUPFAM" id="SSF52540">
    <property type="entry name" value="P-loop containing nucleoside triphosphate hydrolases"/>
    <property type="match status" value="1"/>
</dbReference>
<dbReference type="GO" id="GO:0008270">
    <property type="term" value="F:zinc ion binding"/>
    <property type="evidence" value="ECO:0007669"/>
    <property type="project" value="UniProtKB-ARBA"/>
</dbReference>
<feature type="transmembrane region" description="Helical" evidence="14">
    <location>
        <begin position="867"/>
        <end position="885"/>
    </location>
</feature>
<evidence type="ECO:0000256" key="5">
    <source>
        <dbReference type="ARBA" id="ARBA00022840"/>
    </source>
</evidence>
<evidence type="ECO:0000256" key="6">
    <source>
        <dbReference type="ARBA" id="ARBA00022912"/>
    </source>
</evidence>
<evidence type="ECO:0000256" key="13">
    <source>
        <dbReference type="SAM" id="MobiDB-lite"/>
    </source>
</evidence>
<dbReference type="PROSITE" id="PS00125">
    <property type="entry name" value="SER_THR_PHOSPHATASE"/>
    <property type="match status" value="2"/>
</dbReference>
<keyword evidence="18" id="KW-1185">Reference proteome</keyword>
<feature type="region of interest" description="Disordered" evidence="13">
    <location>
        <begin position="411"/>
        <end position="493"/>
    </location>
</feature>
<feature type="transmembrane region" description="Helical" evidence="14">
    <location>
        <begin position="20"/>
        <end position="39"/>
    </location>
</feature>
<keyword evidence="6" id="KW-0904">Protein phosphatase</keyword>
<evidence type="ECO:0000256" key="4">
    <source>
        <dbReference type="ARBA" id="ARBA00022801"/>
    </source>
</evidence>
<dbReference type="Pfam" id="PF00149">
    <property type="entry name" value="Metallophos"/>
    <property type="match status" value="2"/>
</dbReference>
<dbReference type="InterPro" id="IPR011527">
    <property type="entry name" value="ABC1_TM_dom"/>
</dbReference>
<feature type="transmembrane region" description="Helical" evidence="14">
    <location>
        <begin position="775"/>
        <end position="793"/>
    </location>
</feature>
<dbReference type="SMART" id="SM00156">
    <property type="entry name" value="PP2Ac"/>
    <property type="match status" value="2"/>
</dbReference>
<dbReference type="GO" id="GO:0016887">
    <property type="term" value="F:ATP hydrolysis activity"/>
    <property type="evidence" value="ECO:0007669"/>
    <property type="project" value="InterPro"/>
</dbReference>
<dbReference type="CDD" id="cd07415">
    <property type="entry name" value="MPP_PP2A_PP4_PP6"/>
    <property type="match status" value="2"/>
</dbReference>
<feature type="transmembrane region" description="Helical" evidence="14">
    <location>
        <begin position="897"/>
        <end position="919"/>
    </location>
</feature>
<evidence type="ECO:0000256" key="10">
    <source>
        <dbReference type="ARBA" id="ARBA00047986"/>
    </source>
</evidence>
<dbReference type="EC" id="3.1.3.16" evidence="12"/>
<evidence type="ECO:0000256" key="9">
    <source>
        <dbReference type="ARBA" id="ARBA00023211"/>
    </source>
</evidence>
<dbReference type="PROSITE" id="PS50929">
    <property type="entry name" value="ABC_TM1F"/>
    <property type="match status" value="1"/>
</dbReference>
<name>A0A2P6VKX6_9CHLO</name>
<dbReference type="InterPro" id="IPR003439">
    <property type="entry name" value="ABC_transporter-like_ATP-bd"/>
</dbReference>
<dbReference type="PROSITE" id="PS51257">
    <property type="entry name" value="PROKAR_LIPOPROTEIN"/>
    <property type="match status" value="1"/>
</dbReference>
<evidence type="ECO:0000313" key="17">
    <source>
        <dbReference type="EMBL" id="PSC74735.1"/>
    </source>
</evidence>
<dbReference type="CDD" id="cd00267">
    <property type="entry name" value="ABC_ATPase"/>
    <property type="match status" value="1"/>
</dbReference>
<dbReference type="STRING" id="554055.A0A2P6VKX6"/>
<dbReference type="GO" id="GO:0140359">
    <property type="term" value="F:ABC-type transporter activity"/>
    <property type="evidence" value="ECO:0007669"/>
    <property type="project" value="InterPro"/>
</dbReference>
<comment type="catalytic activity">
    <reaction evidence="11">
        <text>O-phospho-L-threonyl-[protein] + H2O = L-threonyl-[protein] + phosphate</text>
        <dbReference type="Rhea" id="RHEA:47004"/>
        <dbReference type="Rhea" id="RHEA-COMP:11060"/>
        <dbReference type="Rhea" id="RHEA-COMP:11605"/>
        <dbReference type="ChEBI" id="CHEBI:15377"/>
        <dbReference type="ChEBI" id="CHEBI:30013"/>
        <dbReference type="ChEBI" id="CHEBI:43474"/>
        <dbReference type="ChEBI" id="CHEBI:61977"/>
        <dbReference type="EC" id="3.1.3.16"/>
    </reaction>
    <physiologicalReaction direction="left-to-right" evidence="11">
        <dbReference type="Rhea" id="RHEA:47005"/>
    </physiologicalReaction>
</comment>
<keyword evidence="2" id="KW-0479">Metal-binding</keyword>
<dbReference type="InterPro" id="IPR003593">
    <property type="entry name" value="AAA+_ATPase"/>
</dbReference>
<dbReference type="InterPro" id="IPR036640">
    <property type="entry name" value="ABC1_TM_sf"/>
</dbReference>
<dbReference type="SUPFAM" id="SSF56300">
    <property type="entry name" value="Metallo-dependent phosphatases"/>
    <property type="match status" value="2"/>
</dbReference>
<dbReference type="GO" id="GO:0004722">
    <property type="term" value="F:protein serine/threonine phosphatase activity"/>
    <property type="evidence" value="ECO:0007669"/>
    <property type="project" value="UniProtKB-EC"/>
</dbReference>
<dbReference type="PRINTS" id="PR00114">
    <property type="entry name" value="STPHPHTASE"/>
</dbReference>
<dbReference type="Pfam" id="PF00664">
    <property type="entry name" value="ABC_membrane"/>
    <property type="match status" value="1"/>
</dbReference>
<dbReference type="Gene3D" id="3.40.50.300">
    <property type="entry name" value="P-loop containing nucleotide triphosphate hydrolases"/>
    <property type="match status" value="1"/>
</dbReference>
<evidence type="ECO:0000256" key="3">
    <source>
        <dbReference type="ARBA" id="ARBA00022741"/>
    </source>
</evidence>
<dbReference type="GO" id="GO:0005524">
    <property type="term" value="F:ATP binding"/>
    <property type="evidence" value="ECO:0007669"/>
    <property type="project" value="UniProtKB-KW"/>
</dbReference>
<organism evidence="17 18">
    <name type="scientific">Micractinium conductrix</name>
    <dbReference type="NCBI Taxonomy" id="554055"/>
    <lineage>
        <taxon>Eukaryota</taxon>
        <taxon>Viridiplantae</taxon>
        <taxon>Chlorophyta</taxon>
        <taxon>core chlorophytes</taxon>
        <taxon>Trebouxiophyceae</taxon>
        <taxon>Chlorellales</taxon>
        <taxon>Chlorellaceae</taxon>
        <taxon>Chlorella clade</taxon>
        <taxon>Micractinium</taxon>
    </lineage>
</organism>
<dbReference type="PROSITE" id="PS50893">
    <property type="entry name" value="ABC_TRANSPORTER_2"/>
    <property type="match status" value="1"/>
</dbReference>
<comment type="similarity">
    <text evidence="12">Belongs to the PPP phosphatase family.</text>
</comment>
<comment type="caution">
    <text evidence="17">The sequence shown here is derived from an EMBL/GenBank/DDBJ whole genome shotgun (WGS) entry which is preliminary data.</text>
</comment>
<evidence type="ECO:0000256" key="1">
    <source>
        <dbReference type="ARBA" id="ARBA00022692"/>
    </source>
</evidence>
<evidence type="ECO:0000256" key="7">
    <source>
        <dbReference type="ARBA" id="ARBA00022989"/>
    </source>
</evidence>
<feature type="compositionally biased region" description="Low complexity" evidence="13">
    <location>
        <begin position="416"/>
        <end position="433"/>
    </location>
</feature>
<dbReference type="SMART" id="SM00382">
    <property type="entry name" value="AAA"/>
    <property type="match status" value="1"/>
</dbReference>
<evidence type="ECO:0000259" key="15">
    <source>
        <dbReference type="PROSITE" id="PS50893"/>
    </source>
</evidence>
<feature type="transmembrane region" description="Helical" evidence="14">
    <location>
        <begin position="799"/>
        <end position="819"/>
    </location>
</feature>
<feature type="domain" description="ABC transmembrane type-1" evidence="16">
    <location>
        <begin position="654"/>
        <end position="921"/>
    </location>
</feature>
<evidence type="ECO:0000313" key="18">
    <source>
        <dbReference type="Proteomes" id="UP000239649"/>
    </source>
</evidence>
<keyword evidence="1 14" id="KW-0812">Transmembrane</keyword>
<keyword evidence="5" id="KW-0067">ATP-binding</keyword>
<keyword evidence="7 14" id="KW-1133">Transmembrane helix</keyword>
<evidence type="ECO:0000256" key="11">
    <source>
        <dbReference type="ARBA" id="ARBA00048832"/>
    </source>
</evidence>
<keyword evidence="9" id="KW-0464">Manganese</keyword>
<sequence>MLRDAVATGANALQSGGLGWVLLLTGCLVALLVGGAWWLHGYWPISALFAPAGVTVVHNPLVRQPLVIHSETIDLEQIAQVDAAIAAVAADLGYGMGIKGGIARKMLKILHGTPEPAAEDFDVDYVLIAEAGLTPAEETELRKTVSGMKLGHLILEPKDVEVISKEGMKTYWVHRDICLNEVLLLRLAPGAPLTLFYSGGALEDAAQDVIRSIPHALRSGFTKCSLPVDYFTECWILDGAQPILSPKHVARTLVRYFKGGGSSYELGEDTWAYYRRNKLGPITLFQILRPVHSNDERYQAVVSHLIDVGLLSSSAVRTSGGFNGLWGATLKEVNDRMAQFGGRLGLDELDADAVERWIVGKKLLMRSLPYRQRDAASRTGYIPADEDSLSLGLVTFPDVFLDYVESEGGLYDPQHPEGAPAEAARAAARAAAAPAPPRGPPQAAVQGGQGRQGGPAPLPEPWAARAAGGASEGDLEAGSNGSQPGSTAGGRPTAGWLGWLAGALGGLLGGGHGAQGAGGLQEPLLPAGGTAAAADVAPVARAAAAAAGPLRYAVSAEWQGAGEDGEVQYIPAQTMMGSAPAVGPDEGRLGMAWMAEQEAAQASDTMDGRAKDDPDCTPGVAPPSQASRPASRYTSVETLHFICRVALAAWPLLLVSSALMVASVGLHLYQLRVQSVILNLATTGETAGFLTHISLLARLCLAYVAINWLSNVVLQAYLRRAMMQLYTGLFNHVVFQDCVFYDSISASELAMRCGVDMMNIRVLVGFLAQKMIKGLTQVIAGVALLAAFAGPALGARFNALLGTAVLLSLGELVVVSLLIRGQHRVARSALGRLYGFSYDVFSSIHAVIAMALQRTFSDSYAALADSYFRAAMTLAVYVASHQFVLEAVFSAGVTVCLMYIGGSSLLSGTVSVGTVYALLRYTAVVEQGYTALSEGVARFFASYGSLEHVIDLHQRGQLTHRGKPAVLEYLEREDAARRRDVAAGGGAAGSAAVGGPAGEDGGWANWSRRLTADVWAGGVRCRDVIYNYKGRSSNILFALSLDVPAGGAVLVSGAPNSGRSTLLHLLHLDITAGGGSVQFLTTSGAWLAYHPTSTDKYAMQERMGFVSPQSCIEAVFYASLQENMVCACQRRLPSVADCQEAAALTRLAADVAQMPDSYQTLVGEASRVELGPMARLRLGIARLLLLDNPRLVLIDDADRFLTAVPRLPEVVARLRAGGAAVVLTSNAGSEAGLRAALPSDVRPLLLEGGRLRPLGGRVGLAVMELDKWIAQLKRCEPLKESDVKQLCEKAVEILVEEANVQRVDAPVTICGDIHGQFYDLTELFKVGGDCPQTNYLFMGDFVDRGFYSVETFLLLLALKVRYPERITLIRGNHESRQITQVYGFYDECLRKYGSANVWRYCTDVFDYLSLSALIDGTIFAVHGGLSPTISSLDHIRTIDRKQEVPHDGSMCDLLWSDPEDGVDGWGLSPRGAGYLFGADIASQFCQTNGVELIARAHQLVMEGYKWMFRDQLVTVWSAPNYCYRCGNVAAILELGDGGQKAFKVFEAAPQEVGEASRVELGPMARLRLGIARLLLLDNPRLVLIDDADRFLTAVPRLPEVVARLRAGGAAVVLTSNAGSEAGLRAALPSDVRPLLLEGGRLRPLGGRVGLAVMELDKWIAQLKRCEPLKESDVKQLCEKAVEILVEEANVQRVDAPVTICGDIHGQFYDLTELFKVGGDCPQTNYLFMGDFVDRGFYSVETFLLLLALKVRYPERITLIRGNHESRQITQVYGFYDECLRKYGSANVWRYCTDVFDYLSLSALIDGTIFAVHGGLSPTISSLDHIRTIDRKQEVPHDGSMCDLLWSDPEDGVDGWGLSPRGAGYLFGADIASQFCQTNGVELIARAHQLVMEGYKWMFRDQLVTVWSAPNYCYRCGNVAAILELGDGGQKAFKVFEAAPQEARGVPGKKAAPDYFL</sequence>
<dbReference type="OrthoDB" id="435754at2759"/>
<dbReference type="InterPro" id="IPR047129">
    <property type="entry name" value="PPA2-like"/>
</dbReference>
<reference evidence="17 18" key="1">
    <citation type="journal article" date="2018" name="Plant J.">
        <title>Genome sequences of Chlorella sorokiniana UTEX 1602 and Micractinium conductrix SAG 241.80: implications to maltose excretion by a green alga.</title>
        <authorList>
            <person name="Arriola M.B."/>
            <person name="Velmurugan N."/>
            <person name="Zhang Y."/>
            <person name="Plunkett M.H."/>
            <person name="Hondzo H."/>
            <person name="Barney B.M."/>
        </authorList>
    </citation>
    <scope>NUCLEOTIDE SEQUENCE [LARGE SCALE GENOMIC DNA]</scope>
    <source>
        <strain evidence="17 18">SAG 241.80</strain>
    </source>
</reference>
<evidence type="ECO:0000256" key="8">
    <source>
        <dbReference type="ARBA" id="ARBA00023136"/>
    </source>
</evidence>
<keyword evidence="3" id="KW-0547">Nucleotide-binding</keyword>
<evidence type="ECO:0000256" key="2">
    <source>
        <dbReference type="ARBA" id="ARBA00022723"/>
    </source>
</evidence>
<evidence type="ECO:0000256" key="12">
    <source>
        <dbReference type="RuleBase" id="RU004273"/>
    </source>
</evidence>
<dbReference type="GO" id="GO:0016020">
    <property type="term" value="C:membrane"/>
    <property type="evidence" value="ECO:0007669"/>
    <property type="project" value="InterPro"/>
</dbReference>
<dbReference type="InterPro" id="IPR006186">
    <property type="entry name" value="Ser/Thr-sp_prot-phosphatase"/>
</dbReference>
<gene>
    <name evidence="17" type="ORF">C2E20_2433</name>
</gene>
<protein>
    <recommendedName>
        <fullName evidence="12">Serine/threonine-protein phosphatase</fullName>
        <ecNumber evidence="12">3.1.3.16</ecNumber>
    </recommendedName>
</protein>
<proteinExistence type="inferred from homology"/>
<dbReference type="InterPro" id="IPR029052">
    <property type="entry name" value="Metallo-depent_PP-like"/>
</dbReference>
<feature type="transmembrane region" description="Helical" evidence="14">
    <location>
        <begin position="831"/>
        <end position="852"/>
    </location>
</feature>
<dbReference type="SUPFAM" id="SSF90123">
    <property type="entry name" value="ABC transporter transmembrane region"/>
    <property type="match status" value="1"/>
</dbReference>
<feature type="transmembrane region" description="Helical" evidence="14">
    <location>
        <begin position="689"/>
        <end position="714"/>
    </location>
</feature>
<dbReference type="Gene3D" id="1.20.1560.10">
    <property type="entry name" value="ABC transporter type 1, transmembrane domain"/>
    <property type="match status" value="1"/>
</dbReference>
<dbReference type="Gene3D" id="3.60.21.10">
    <property type="match status" value="2"/>
</dbReference>
<evidence type="ECO:0000259" key="16">
    <source>
        <dbReference type="PROSITE" id="PS50929"/>
    </source>
</evidence>
<feature type="region of interest" description="Disordered" evidence="13">
    <location>
        <begin position="600"/>
        <end position="629"/>
    </location>
</feature>
<dbReference type="PANTHER" id="PTHR45619">
    <property type="entry name" value="SERINE/THREONINE-PROTEIN PHOSPHATASE PP2A-RELATED"/>
    <property type="match status" value="1"/>
</dbReference>
<dbReference type="EMBL" id="LHPF02000004">
    <property type="protein sequence ID" value="PSC74735.1"/>
    <property type="molecule type" value="Genomic_DNA"/>
</dbReference>
<dbReference type="Proteomes" id="UP000239649">
    <property type="component" value="Unassembled WGS sequence"/>
</dbReference>
<accession>A0A2P6VKX6</accession>
<evidence type="ECO:0000256" key="14">
    <source>
        <dbReference type="SAM" id="Phobius"/>
    </source>
</evidence>
<keyword evidence="8 14" id="KW-0472">Membrane</keyword>
<keyword evidence="4 12" id="KW-0378">Hydrolase</keyword>
<dbReference type="FunFam" id="3.60.21.10:FF:000005">
    <property type="entry name" value="Serine/threonine-protein phosphatase"/>
    <property type="match status" value="2"/>
</dbReference>
<feature type="domain" description="ABC transporter" evidence="15">
    <location>
        <begin position="1019"/>
        <end position="1273"/>
    </location>
</feature>
<feature type="transmembrane region" description="Helical" evidence="14">
    <location>
        <begin position="641"/>
        <end position="669"/>
    </location>
</feature>